<reference evidence="1" key="1">
    <citation type="submission" date="2018-05" db="EMBL/GenBank/DDBJ databases">
        <authorList>
            <person name="Lanie J.A."/>
            <person name="Ng W.-L."/>
            <person name="Kazmierczak K.M."/>
            <person name="Andrzejewski T.M."/>
            <person name="Davidsen T.M."/>
            <person name="Wayne K.J."/>
            <person name="Tettelin H."/>
            <person name="Glass J.I."/>
            <person name="Rusch D."/>
            <person name="Podicherti R."/>
            <person name="Tsui H.-C.T."/>
            <person name="Winkler M.E."/>
        </authorList>
    </citation>
    <scope>NUCLEOTIDE SEQUENCE</scope>
</reference>
<evidence type="ECO:0000313" key="1">
    <source>
        <dbReference type="EMBL" id="SVA64736.1"/>
    </source>
</evidence>
<dbReference type="AlphaFoldDB" id="A0A381XJ05"/>
<dbReference type="PROSITE" id="PS51257">
    <property type="entry name" value="PROKAR_LIPOPROTEIN"/>
    <property type="match status" value="1"/>
</dbReference>
<organism evidence="1">
    <name type="scientific">marine metagenome</name>
    <dbReference type="NCBI Taxonomy" id="408172"/>
    <lineage>
        <taxon>unclassified sequences</taxon>
        <taxon>metagenomes</taxon>
        <taxon>ecological metagenomes</taxon>
    </lineage>
</organism>
<sequence>MTTFTNKSFRGIAIIITLSLSFVIVGCKSNDDDGNPAGCGSKDNEQACGQLVKLKMDLSGSAGLLTTDSSETSRQHIENARYLGIEPNVRALRAMGRADALLKSSDKSNLKKIDSDGTVGSAVETKTGEWAPSIPIVKSIGISPNKDVYIQFEHNFVYRTTDDNGGSCSDPWSASSPCSCQLFKLKSTLTEWTSGTASSEFDNLECIDNEHRLDSWNQTGATFQFDSSSNVYFMAGFENAQGTILYKVSPTKVGGKYVKTEMVNKSICIRDWRVTDGGGLFYVGENCIDGQWSGSGAFFRYVSPSGVLVEIARNWWEYTFQPIEGVAGDQVLFFGPDPDSSSVATWDSTCLFKFDPALASGSRGTKLVSCNQHIWDWLELKRSEDIAIFGNHQRWQNPPSAWRSEYKNRCLNNSDTFIGGNSGTPVKSIVQDASGKAYIVGDISKKNAGEYSCSLEIKGNHCVINSIPVLRRNATDNYTNSTCTTDSGTWTRNGWCEGGNSESTPSTCTGTWKDYGSWYNNIKYKIANTDNVTTYETGHVCLEVGDNSSSFAGDLTISNDNVTTMKLKINNFDCSQPSDGWTTSYKGLAYVNPTTKMLDLKSATTEQVTEMWLIKDSLYYSSYASKYLFMKNVDNSTNTTLLTDLEVYHAGPSPKKSGWIFFDGLDFTNNSYSLGDLNPGATDVKASIEKVTGLTGRIKSMVIYGGK</sequence>
<accession>A0A381XJ05</accession>
<proteinExistence type="predicted"/>
<name>A0A381XJ05_9ZZZZ</name>
<protein>
    <submittedName>
        <fullName evidence="1">Uncharacterized protein</fullName>
    </submittedName>
</protein>
<gene>
    <name evidence="1" type="ORF">METZ01_LOCUS117590</name>
</gene>
<dbReference type="EMBL" id="UINC01015358">
    <property type="protein sequence ID" value="SVA64736.1"/>
    <property type="molecule type" value="Genomic_DNA"/>
</dbReference>